<accession>A0A067K9M1</accession>
<evidence type="ECO:0000313" key="2">
    <source>
        <dbReference type="EMBL" id="KDP28990.1"/>
    </source>
</evidence>
<organism evidence="2 3">
    <name type="scientific">Jatropha curcas</name>
    <name type="common">Barbados nut</name>
    <dbReference type="NCBI Taxonomy" id="180498"/>
    <lineage>
        <taxon>Eukaryota</taxon>
        <taxon>Viridiplantae</taxon>
        <taxon>Streptophyta</taxon>
        <taxon>Embryophyta</taxon>
        <taxon>Tracheophyta</taxon>
        <taxon>Spermatophyta</taxon>
        <taxon>Magnoliopsida</taxon>
        <taxon>eudicotyledons</taxon>
        <taxon>Gunneridae</taxon>
        <taxon>Pentapetalae</taxon>
        <taxon>rosids</taxon>
        <taxon>fabids</taxon>
        <taxon>Malpighiales</taxon>
        <taxon>Euphorbiaceae</taxon>
        <taxon>Crotonoideae</taxon>
        <taxon>Jatropheae</taxon>
        <taxon>Jatropha</taxon>
    </lineage>
</organism>
<protein>
    <submittedName>
        <fullName evidence="2">Uncharacterized protein</fullName>
    </submittedName>
</protein>
<dbReference type="Proteomes" id="UP000027138">
    <property type="component" value="Unassembled WGS sequence"/>
</dbReference>
<dbReference type="EMBL" id="KK914771">
    <property type="protein sequence ID" value="KDP28990.1"/>
    <property type="molecule type" value="Genomic_DNA"/>
</dbReference>
<feature type="region of interest" description="Disordered" evidence="1">
    <location>
        <begin position="1"/>
        <end position="92"/>
    </location>
</feature>
<sequence length="155" mass="17914">MKEPLMHKHKDSRKASVGLYFAGKMSRRCRNRARYNIQRLSSSRQSYFRSGSGKSDHNEGTSDAQTQRQQKGKAPVTSSSHVEEEEDEVAGWKQELGKVEALQQSQETLQVTVLDMGQKLHTIQKNHERMEQKWMKYFHHQNIEFTPSPPDSPEA</sequence>
<evidence type="ECO:0000313" key="3">
    <source>
        <dbReference type="Proteomes" id="UP000027138"/>
    </source>
</evidence>
<gene>
    <name evidence="2" type="ORF">JCGZ_19540</name>
</gene>
<dbReference type="AlphaFoldDB" id="A0A067K9M1"/>
<proteinExistence type="predicted"/>
<evidence type="ECO:0000256" key="1">
    <source>
        <dbReference type="SAM" id="MobiDB-lite"/>
    </source>
</evidence>
<reference evidence="2 3" key="1">
    <citation type="journal article" date="2014" name="PLoS ONE">
        <title>Global Analysis of Gene Expression Profiles in Physic Nut (Jatropha curcas L.) Seedlings Exposed to Salt Stress.</title>
        <authorList>
            <person name="Zhang L."/>
            <person name="Zhang C."/>
            <person name="Wu P."/>
            <person name="Chen Y."/>
            <person name="Li M."/>
            <person name="Jiang H."/>
            <person name="Wu G."/>
        </authorList>
    </citation>
    <scope>NUCLEOTIDE SEQUENCE [LARGE SCALE GENOMIC DNA]</scope>
    <source>
        <strain evidence="3">cv. GZQX0401</strain>
        <tissue evidence="2">Young leaves</tissue>
    </source>
</reference>
<feature type="compositionally biased region" description="Low complexity" evidence="1">
    <location>
        <begin position="39"/>
        <end position="52"/>
    </location>
</feature>
<keyword evidence="3" id="KW-1185">Reference proteome</keyword>
<name>A0A067K9M1_JATCU</name>